<keyword evidence="1" id="KW-0812">Transmembrane</keyword>
<reference evidence="4 5" key="1">
    <citation type="submission" date="2016-06" db="EMBL/GenBank/DDBJ databases">
        <title>Gene turnover analysis identifies the evolutionary adaptation of the extremophile Acidithiobacillus caldus.</title>
        <authorList>
            <person name="Zhang X."/>
        </authorList>
    </citation>
    <scope>NUCLEOTIDE SEQUENCE [LARGE SCALE GENOMIC DNA]</scope>
    <source>
        <strain evidence="2 4">DX</strain>
        <strain evidence="3 5">S1</strain>
    </source>
</reference>
<keyword evidence="1" id="KW-0472">Membrane</keyword>
<dbReference type="InterPro" id="IPR011726">
    <property type="entry name" value="KdpF"/>
</dbReference>
<sequence length="30" mass="3567">MDIFTWIGLGLAAVLLVYLFFFLFNPERFL</sequence>
<keyword evidence="1" id="KW-1133">Transmembrane helix</keyword>
<evidence type="ECO:0000313" key="4">
    <source>
        <dbReference type="Proteomes" id="UP000175616"/>
    </source>
</evidence>
<comment type="caution">
    <text evidence="2">The sequence shown here is derived from an EMBL/GenBank/DDBJ whole genome shotgun (WGS) entry which is preliminary data.</text>
</comment>
<gene>
    <name evidence="2" type="ORF">BAE27_12480</name>
    <name evidence="3" type="ORF">BAE30_12150</name>
</gene>
<dbReference type="Pfam" id="PF09604">
    <property type="entry name" value="Potass_KdpF"/>
    <property type="match status" value="1"/>
</dbReference>
<dbReference type="PATRIC" id="fig|33059.14.peg.937"/>
<organism evidence="2 4">
    <name type="scientific">Acidithiobacillus caldus</name>
    <dbReference type="NCBI Taxonomy" id="33059"/>
    <lineage>
        <taxon>Bacteria</taxon>
        <taxon>Pseudomonadati</taxon>
        <taxon>Pseudomonadota</taxon>
        <taxon>Acidithiobacillia</taxon>
        <taxon>Acidithiobacillales</taxon>
        <taxon>Acidithiobacillaceae</taxon>
        <taxon>Acidithiobacillus</taxon>
    </lineage>
</organism>
<evidence type="ECO:0000313" key="5">
    <source>
        <dbReference type="Proteomes" id="UP000175707"/>
    </source>
</evidence>
<dbReference type="EMBL" id="LZYH01000784">
    <property type="protein sequence ID" value="OFC52411.1"/>
    <property type="molecule type" value="Genomic_DNA"/>
</dbReference>
<dbReference type="AlphaFoldDB" id="A0A1E7YK68"/>
<evidence type="ECO:0000313" key="3">
    <source>
        <dbReference type="EMBL" id="OFC52411.1"/>
    </source>
</evidence>
<dbReference type="Proteomes" id="UP000175616">
    <property type="component" value="Unassembled WGS sequence"/>
</dbReference>
<name>A0A1E7YK68_9PROT</name>
<dbReference type="EMBL" id="LZYE01000349">
    <property type="protein sequence ID" value="OFC29967.1"/>
    <property type="molecule type" value="Genomic_DNA"/>
</dbReference>
<proteinExistence type="predicted"/>
<dbReference type="GO" id="GO:0005886">
    <property type="term" value="C:plasma membrane"/>
    <property type="evidence" value="ECO:0007669"/>
    <property type="project" value="InterPro"/>
</dbReference>
<dbReference type="GeneID" id="92930331"/>
<evidence type="ECO:0000313" key="2">
    <source>
        <dbReference type="EMBL" id="OFC29967.1"/>
    </source>
</evidence>
<dbReference type="RefSeq" id="WP_038471499.1">
    <property type="nucleotide sequence ID" value="NZ_CP026328.2"/>
</dbReference>
<evidence type="ECO:0000256" key="1">
    <source>
        <dbReference type="SAM" id="Phobius"/>
    </source>
</evidence>
<feature type="transmembrane region" description="Helical" evidence="1">
    <location>
        <begin position="6"/>
        <end position="24"/>
    </location>
</feature>
<accession>A0A1E7YK68</accession>
<protein>
    <submittedName>
        <fullName evidence="2">K+-transporting ATPase subunit F</fullName>
    </submittedName>
</protein>
<dbReference type="Proteomes" id="UP000175707">
    <property type="component" value="Unassembled WGS sequence"/>
</dbReference>
<dbReference type="GO" id="GO:0008556">
    <property type="term" value="F:P-type potassium transmembrane transporter activity"/>
    <property type="evidence" value="ECO:0007669"/>
    <property type="project" value="InterPro"/>
</dbReference>